<evidence type="ECO:0000313" key="4">
    <source>
        <dbReference type="Proteomes" id="UP000248897"/>
    </source>
</evidence>
<dbReference type="RefSeq" id="WP_063203189.1">
    <property type="nucleotide sequence ID" value="NZ_CAMITG010000001.1"/>
</dbReference>
<evidence type="ECO:0000259" key="1">
    <source>
        <dbReference type="SMART" id="SM00530"/>
    </source>
</evidence>
<gene>
    <name evidence="2" type="ORF">I6G64_16005</name>
    <name evidence="3" type="ORF">NCTC12961_05104</name>
</gene>
<keyword evidence="5" id="KW-1185">Reference proteome</keyword>
<dbReference type="Pfam" id="PF17765">
    <property type="entry name" value="MLTR_LBD"/>
    <property type="match status" value="1"/>
</dbReference>
<evidence type="ECO:0000313" key="3">
    <source>
        <dbReference type="EMBL" id="SQI45203.1"/>
    </source>
</evidence>
<dbReference type="Gene3D" id="1.10.260.40">
    <property type="entry name" value="lambda repressor-like DNA-binding domains"/>
    <property type="match status" value="1"/>
</dbReference>
<dbReference type="Proteomes" id="UP000248897">
    <property type="component" value="Chromosome 1"/>
</dbReference>
<proteinExistence type="predicted"/>
<dbReference type="InterPro" id="IPR041413">
    <property type="entry name" value="MLTR_LBD"/>
</dbReference>
<evidence type="ECO:0000313" key="2">
    <source>
        <dbReference type="EMBL" id="QPS19097.1"/>
    </source>
</evidence>
<dbReference type="InterPro" id="IPR010982">
    <property type="entry name" value="Lambda_DNA-bd_dom_sf"/>
</dbReference>
<name>A0A2X4V233_SERPL</name>
<reference evidence="2 5" key="2">
    <citation type="submission" date="2020-12" db="EMBL/GenBank/DDBJ databases">
        <title>FDA dAtabase for Regulatory Grade micrObial Sequences (FDA-ARGOS): Supporting development and validation of Infectious Disease Dx tests.</title>
        <authorList>
            <person name="Sproer C."/>
            <person name="Gronow S."/>
            <person name="Severitt S."/>
            <person name="Schroder I."/>
            <person name="Tallon L."/>
            <person name="Sadzewicz L."/>
            <person name="Zhao X."/>
            <person name="Boylan J."/>
            <person name="Ott S."/>
            <person name="Bowen H."/>
            <person name="Vavikolanu K."/>
            <person name="Mehta A."/>
            <person name="Aluvathingal J."/>
            <person name="Nadendla S."/>
            <person name="Lowell S."/>
            <person name="Myers T."/>
            <person name="Yan Y."/>
            <person name="Sichtig H."/>
        </authorList>
    </citation>
    <scope>NUCLEOTIDE SEQUENCE [LARGE SCALE GENOMIC DNA]</scope>
    <source>
        <strain evidence="2 5">FDAARGOS_907</strain>
    </source>
</reference>
<dbReference type="EMBL" id="CP065673">
    <property type="protein sequence ID" value="QPS19097.1"/>
    <property type="molecule type" value="Genomic_DNA"/>
</dbReference>
<dbReference type="SMART" id="SM00530">
    <property type="entry name" value="HTH_XRE"/>
    <property type="match status" value="1"/>
</dbReference>
<dbReference type="CDD" id="cd00093">
    <property type="entry name" value="HTH_XRE"/>
    <property type="match status" value="1"/>
</dbReference>
<dbReference type="SUPFAM" id="SSF47413">
    <property type="entry name" value="lambda repressor-like DNA-binding domains"/>
    <property type="match status" value="1"/>
</dbReference>
<dbReference type="GO" id="GO:0003677">
    <property type="term" value="F:DNA binding"/>
    <property type="evidence" value="ECO:0007669"/>
    <property type="project" value="InterPro"/>
</dbReference>
<dbReference type="EMBL" id="LS483469">
    <property type="protein sequence ID" value="SQI45203.1"/>
    <property type="molecule type" value="Genomic_DNA"/>
</dbReference>
<evidence type="ECO:0000313" key="5">
    <source>
        <dbReference type="Proteomes" id="UP000594967"/>
    </source>
</evidence>
<sequence length="258" mass="29873">MSRSEDIKTFLLKRRARLNPEDYGFSKNNRRVSGLRREEVAQLAAVSASWYTWLEQGRDISISPAALTRIAQVLRLTDIEQDYLNALVFGSGSSKRTHDEIPQEVMAMVDALDPHPAFVRRENMDIIYWNNAAKTKIFDWSSVPLTDRNSLKLMFIQDDYRRRLNDWESAARHTIASFRAYYATGNHPAAFKSVVDDLMARSAEFRTLWDYHDVSKVGAGNKDIFDNKGQLRHYTYTSLEVENNPGMFVIFYCQRVLE</sequence>
<dbReference type="AlphaFoldDB" id="A0A2X4V233"/>
<protein>
    <submittedName>
        <fullName evidence="2">Helix-turn-helix domain-containing protein</fullName>
    </submittedName>
</protein>
<reference evidence="3 4" key="1">
    <citation type="submission" date="2018-06" db="EMBL/GenBank/DDBJ databases">
        <authorList>
            <consortium name="Pathogen Informatics"/>
            <person name="Doyle S."/>
        </authorList>
    </citation>
    <scope>NUCLEOTIDE SEQUENCE [LARGE SCALE GENOMIC DNA]</scope>
    <source>
        <strain evidence="3 4">NCTC12961</strain>
    </source>
</reference>
<dbReference type="Pfam" id="PF13560">
    <property type="entry name" value="HTH_31"/>
    <property type="match status" value="1"/>
</dbReference>
<dbReference type="InterPro" id="IPR001387">
    <property type="entry name" value="Cro/C1-type_HTH"/>
</dbReference>
<dbReference type="Proteomes" id="UP000594967">
    <property type="component" value="Chromosome"/>
</dbReference>
<feature type="domain" description="HTH cro/C1-type" evidence="1">
    <location>
        <begin position="10"/>
        <end position="81"/>
    </location>
</feature>
<accession>A0A2X4V233</accession>
<dbReference type="Gene3D" id="3.30.450.180">
    <property type="match status" value="1"/>
</dbReference>
<dbReference type="PANTHER" id="PTHR35010">
    <property type="entry name" value="BLL4672 PROTEIN-RELATED"/>
    <property type="match status" value="1"/>
</dbReference>
<organism evidence="3 4">
    <name type="scientific">Serratia plymuthica</name>
    <dbReference type="NCBI Taxonomy" id="82996"/>
    <lineage>
        <taxon>Bacteria</taxon>
        <taxon>Pseudomonadati</taxon>
        <taxon>Pseudomonadota</taxon>
        <taxon>Gammaproteobacteria</taxon>
        <taxon>Enterobacterales</taxon>
        <taxon>Yersiniaceae</taxon>
        <taxon>Serratia</taxon>
    </lineage>
</organism>